<dbReference type="RefSeq" id="XP_071904801.1">
    <property type="nucleotide sequence ID" value="XM_072048700.1"/>
</dbReference>
<evidence type="ECO:0000313" key="2">
    <source>
        <dbReference type="RefSeq" id="XP_071904801.1"/>
    </source>
</evidence>
<organism evidence="1 2">
    <name type="scientific">Coffea arabica</name>
    <name type="common">Arabian coffee</name>
    <dbReference type="NCBI Taxonomy" id="13443"/>
    <lineage>
        <taxon>Eukaryota</taxon>
        <taxon>Viridiplantae</taxon>
        <taxon>Streptophyta</taxon>
        <taxon>Embryophyta</taxon>
        <taxon>Tracheophyta</taxon>
        <taxon>Spermatophyta</taxon>
        <taxon>Magnoliopsida</taxon>
        <taxon>eudicotyledons</taxon>
        <taxon>Gunneridae</taxon>
        <taxon>Pentapetalae</taxon>
        <taxon>asterids</taxon>
        <taxon>lamiids</taxon>
        <taxon>Gentianales</taxon>
        <taxon>Rubiaceae</taxon>
        <taxon>Ixoroideae</taxon>
        <taxon>Gardenieae complex</taxon>
        <taxon>Bertiereae - Coffeeae clade</taxon>
        <taxon>Coffeeae</taxon>
        <taxon>Coffea</taxon>
    </lineage>
</organism>
<evidence type="ECO:0000313" key="1">
    <source>
        <dbReference type="Proteomes" id="UP001652660"/>
    </source>
</evidence>
<dbReference type="GeneID" id="113687423"/>
<accession>A0ABM4UBZ5</accession>
<protein>
    <submittedName>
        <fullName evidence="2">Uncharacterized protein isoform X1</fullName>
    </submittedName>
</protein>
<dbReference type="Proteomes" id="UP001652660">
    <property type="component" value="Chromosome 5e"/>
</dbReference>
<keyword evidence="1" id="KW-1185">Reference proteome</keyword>
<sequence length="168" mass="19050">MRVNNYFYDMTTMNLILSFINSLQFVLKEKFCVFIHENHTHAMLAEEIKEKTAKLRHLKGEELVGLSMEDLVKLKTFFQGSIIQGRECEVETESPSEDQTPLLEQGLSSKSVTRLSDQAGSCPQDLNNSDTFLQPGEDEIAVAEDRTYNLSITGFMIPRNCGLCCIIF</sequence>
<name>A0ABM4UBZ5_COFAR</name>
<reference evidence="2" key="1">
    <citation type="submission" date="2025-08" db="UniProtKB">
        <authorList>
            <consortium name="RefSeq"/>
        </authorList>
    </citation>
    <scope>IDENTIFICATION</scope>
    <source>
        <tissue evidence="2">Leaves</tissue>
    </source>
</reference>
<gene>
    <name evidence="2" type="primary">LOC113687423</name>
</gene>
<proteinExistence type="predicted"/>